<reference evidence="2 3" key="1">
    <citation type="submission" date="2020-08" db="EMBL/GenBank/DDBJ databases">
        <title>Sequencing the genomes of 1000 actinobacteria strains.</title>
        <authorList>
            <person name="Klenk H.-P."/>
        </authorList>
    </citation>
    <scope>NUCLEOTIDE SEQUENCE [LARGE SCALE GENOMIC DNA]</scope>
    <source>
        <strain evidence="2 3">DSM 43149</strain>
    </source>
</reference>
<accession>A0A7W7I5R4</accession>
<name>A0A7W7I5R4_9ACTN</name>
<evidence type="ECO:0000256" key="1">
    <source>
        <dbReference type="SAM" id="Phobius"/>
    </source>
</evidence>
<dbReference type="PANTHER" id="PTHR35007">
    <property type="entry name" value="INTEGRAL MEMBRANE PROTEIN-RELATED"/>
    <property type="match status" value="1"/>
</dbReference>
<dbReference type="RefSeq" id="WP_239087564.1">
    <property type="nucleotide sequence ID" value="NZ_BOMK01000039.1"/>
</dbReference>
<evidence type="ECO:0000313" key="3">
    <source>
        <dbReference type="Proteomes" id="UP000578112"/>
    </source>
</evidence>
<evidence type="ECO:0000313" key="2">
    <source>
        <dbReference type="EMBL" id="MBB4766944.1"/>
    </source>
</evidence>
<feature type="transmembrane region" description="Helical" evidence="1">
    <location>
        <begin position="198"/>
        <end position="222"/>
    </location>
</feature>
<feature type="transmembrane region" description="Helical" evidence="1">
    <location>
        <begin position="64"/>
        <end position="96"/>
    </location>
</feature>
<dbReference type="AlphaFoldDB" id="A0A7W7I5R4"/>
<keyword evidence="1" id="KW-1133">Transmembrane helix</keyword>
<protein>
    <submittedName>
        <fullName evidence="2">Tight adherence protein B</fullName>
    </submittedName>
</protein>
<dbReference type="Proteomes" id="UP000578112">
    <property type="component" value="Unassembled WGS sequence"/>
</dbReference>
<keyword evidence="3" id="KW-1185">Reference proteome</keyword>
<gene>
    <name evidence="2" type="ORF">BJ971_007500</name>
</gene>
<keyword evidence="1" id="KW-0812">Transmembrane</keyword>
<keyword evidence="1" id="KW-0472">Membrane</keyword>
<comment type="caution">
    <text evidence="2">The sequence shown here is derived from an EMBL/GenBank/DDBJ whole genome shotgun (WGS) entry which is preliminary data.</text>
</comment>
<sequence>MSWAVWVLAAVLLAAAAAVAVWPARTVIRRLEERRPARPAVPRVDLGRLREWAREFSGRRPRRVLGAAALSGATAGMIAAGPVAGFVLAAGGVLGMRAVLRRAARRRAAAARSRSLDELTALAADLRAGLAMGGSSAVSGPLGSPGDSPADRRLADLAAAVWRLAERTGAPAADLVERIEADARADDRSRATAAAQAAGAQATALLLAALPVGGIGLGYSVGADPLQVLLHTPLGAACAVGAVLLQSAGLLWADRLANGPAQ</sequence>
<dbReference type="PANTHER" id="PTHR35007:SF4">
    <property type="entry name" value="CONSERVED TRANSMEMBRANE PROTEIN-RELATED"/>
    <property type="match status" value="1"/>
</dbReference>
<dbReference type="EMBL" id="JACHNH010000001">
    <property type="protein sequence ID" value="MBB4766944.1"/>
    <property type="molecule type" value="Genomic_DNA"/>
</dbReference>
<organism evidence="2 3">
    <name type="scientific">Actinoplanes digitatis</name>
    <dbReference type="NCBI Taxonomy" id="1868"/>
    <lineage>
        <taxon>Bacteria</taxon>
        <taxon>Bacillati</taxon>
        <taxon>Actinomycetota</taxon>
        <taxon>Actinomycetes</taxon>
        <taxon>Micromonosporales</taxon>
        <taxon>Micromonosporaceae</taxon>
        <taxon>Actinoplanes</taxon>
    </lineage>
</organism>
<proteinExistence type="predicted"/>
<feature type="transmembrane region" description="Helical" evidence="1">
    <location>
        <begin position="234"/>
        <end position="253"/>
    </location>
</feature>